<protein>
    <submittedName>
        <fullName evidence="1">Uncharacterized protein</fullName>
    </submittedName>
</protein>
<proteinExistence type="predicted"/>
<gene>
    <name evidence="1" type="ORF">S01H4_09679</name>
</gene>
<accession>X0ZCU6</accession>
<organism evidence="1">
    <name type="scientific">marine sediment metagenome</name>
    <dbReference type="NCBI Taxonomy" id="412755"/>
    <lineage>
        <taxon>unclassified sequences</taxon>
        <taxon>metagenomes</taxon>
        <taxon>ecological metagenomes</taxon>
    </lineage>
</organism>
<dbReference type="EMBL" id="BART01003548">
    <property type="protein sequence ID" value="GAG58158.1"/>
    <property type="molecule type" value="Genomic_DNA"/>
</dbReference>
<reference evidence="1" key="1">
    <citation type="journal article" date="2014" name="Front. Microbiol.">
        <title>High frequency of phylogenetically diverse reductive dehalogenase-homologous genes in deep subseafloor sedimentary metagenomes.</title>
        <authorList>
            <person name="Kawai M."/>
            <person name="Futagami T."/>
            <person name="Toyoda A."/>
            <person name="Takaki Y."/>
            <person name="Nishi S."/>
            <person name="Hori S."/>
            <person name="Arai W."/>
            <person name="Tsubouchi T."/>
            <person name="Morono Y."/>
            <person name="Uchiyama I."/>
            <person name="Ito T."/>
            <person name="Fujiyama A."/>
            <person name="Inagaki F."/>
            <person name="Takami H."/>
        </authorList>
    </citation>
    <scope>NUCLEOTIDE SEQUENCE</scope>
    <source>
        <strain evidence="1">Expedition CK06-06</strain>
    </source>
</reference>
<name>X0ZCU6_9ZZZZ</name>
<sequence>MMAFDNNMTTALRRPCRFLQGDMLIEHENATCGPIFGMGSAILFDISKVYTMPNIRPHR</sequence>
<dbReference type="AlphaFoldDB" id="X0ZCU6"/>
<comment type="caution">
    <text evidence="1">The sequence shown here is derived from an EMBL/GenBank/DDBJ whole genome shotgun (WGS) entry which is preliminary data.</text>
</comment>
<feature type="non-terminal residue" evidence="1">
    <location>
        <position position="59"/>
    </location>
</feature>
<evidence type="ECO:0000313" key="1">
    <source>
        <dbReference type="EMBL" id="GAG58158.1"/>
    </source>
</evidence>